<evidence type="ECO:0000313" key="2">
    <source>
        <dbReference type="EMBL" id="AFM02517.1"/>
    </source>
</evidence>
<dbReference type="PANTHER" id="PTHR35004:SF7">
    <property type="entry name" value="INTEGRASE PROTEIN"/>
    <property type="match status" value="1"/>
</dbReference>
<evidence type="ECO:0000313" key="5">
    <source>
        <dbReference type="EMBL" id="AFM05369.1"/>
    </source>
</evidence>
<dbReference type="InterPro" id="IPR001584">
    <property type="entry name" value="Integrase_cat-core"/>
</dbReference>
<dbReference type="SUPFAM" id="SSF53098">
    <property type="entry name" value="Ribonuclease H-like"/>
    <property type="match status" value="1"/>
</dbReference>
<evidence type="ECO:0000313" key="6">
    <source>
        <dbReference type="EMBL" id="AFM06114.1"/>
    </source>
</evidence>
<dbReference type="InterPro" id="IPR036397">
    <property type="entry name" value="RNaseH_sf"/>
</dbReference>
<accession>I4AEY2</accession>
<dbReference type="EMBL" id="CP003345">
    <property type="protein sequence ID" value="AFM05369.1"/>
    <property type="molecule type" value="Genomic_DNA"/>
</dbReference>
<dbReference type="eggNOG" id="COG2801">
    <property type="taxonomic scope" value="Bacteria"/>
</dbReference>
<proteinExistence type="predicted"/>
<dbReference type="EMBL" id="CP003345">
    <property type="protein sequence ID" value="AFM06114.1"/>
    <property type="molecule type" value="Genomic_DNA"/>
</dbReference>
<dbReference type="RefSeq" id="WP_014795986.1">
    <property type="nucleotide sequence ID" value="NC_018018.1"/>
</dbReference>
<organism evidence="2 7">
    <name type="scientific">Bernardetia litoralis (strain ATCC 23117 / DSM 6794 / NBRC 15988 / NCIMB 1366 / Fx l1 / Sio-4)</name>
    <name type="common">Flexibacter litoralis</name>
    <dbReference type="NCBI Taxonomy" id="880071"/>
    <lineage>
        <taxon>Bacteria</taxon>
        <taxon>Pseudomonadati</taxon>
        <taxon>Bacteroidota</taxon>
        <taxon>Cytophagia</taxon>
        <taxon>Cytophagales</taxon>
        <taxon>Bernardetiaceae</taxon>
        <taxon>Bernardetia</taxon>
    </lineage>
</organism>
<dbReference type="OrthoDB" id="930609at2"/>
<dbReference type="Gene3D" id="3.30.420.10">
    <property type="entry name" value="Ribonuclease H-like superfamily/Ribonuclease H"/>
    <property type="match status" value="1"/>
</dbReference>
<dbReference type="KEGG" id="fli:Fleli_0620"/>
<protein>
    <submittedName>
        <fullName evidence="2">Integrase family protein</fullName>
    </submittedName>
</protein>
<evidence type="ECO:0000313" key="4">
    <source>
        <dbReference type="EMBL" id="AFM03084.1"/>
    </source>
</evidence>
<gene>
    <name evidence="2" type="ordered locus">Fleli_0005</name>
    <name evidence="3" type="ordered locus">Fleli_0325</name>
    <name evidence="4" type="ordered locus">Fleli_0620</name>
    <name evidence="5" type="ordered locus">Fleli_3028</name>
    <name evidence="6" type="ordered locus">Fleli_3808</name>
</gene>
<evidence type="ECO:0000313" key="7">
    <source>
        <dbReference type="Proteomes" id="UP000006054"/>
    </source>
</evidence>
<dbReference type="KEGG" id="fli:Fleli_3808"/>
<dbReference type="HOGENOM" id="CLU_027402_15_1_10"/>
<dbReference type="KEGG" id="fli:Fleli_0325"/>
<dbReference type="AlphaFoldDB" id="I4AEY2"/>
<dbReference type="GO" id="GO:0015074">
    <property type="term" value="P:DNA integration"/>
    <property type="evidence" value="ECO:0007669"/>
    <property type="project" value="InterPro"/>
</dbReference>
<dbReference type="EMBL" id="CP003345">
    <property type="protein sequence ID" value="AFM02517.1"/>
    <property type="molecule type" value="Genomic_DNA"/>
</dbReference>
<dbReference type="Gene3D" id="1.10.10.60">
    <property type="entry name" value="Homeodomain-like"/>
    <property type="match status" value="1"/>
</dbReference>
<sequence length="332" mass="39071">MPQIYHSNAQTNRNIRIQIQNSTQTNATLAKQFGTSSATISKWKNRDFSEDKSSAPKTIVYALSEVEKELIKKMRTSTWMSLEEVTECIQQVNSTISRSSVYRCFVKEKINTIPTEKKQEAKKFKAYQPGYLHIDVTYLPKLEGKAAYLFVAIDRATRLLFYKIYDQKTAENTELFMDECIEFFPFQISHILTDNGLEFTNRLIRSKKGNLCQKPSKMDEKCKENDIEHRLTKPNTPQTNGMVERVNGTIKQQTILKDKYKSREEMEIQMNQFLVYYNLYRRHGSLRKELNVKTPIQAIYKWFEIEPTIFKQTPKQFETKLINLQQKYNQNS</sequence>
<dbReference type="GO" id="GO:0003676">
    <property type="term" value="F:nucleic acid binding"/>
    <property type="evidence" value="ECO:0007669"/>
    <property type="project" value="InterPro"/>
</dbReference>
<evidence type="ECO:0000313" key="3">
    <source>
        <dbReference type="EMBL" id="AFM02810.1"/>
    </source>
</evidence>
<dbReference type="InterPro" id="IPR012337">
    <property type="entry name" value="RNaseH-like_sf"/>
</dbReference>
<feature type="domain" description="Integrase catalytic" evidence="1">
    <location>
        <begin position="125"/>
        <end position="303"/>
    </location>
</feature>
<keyword evidence="7" id="KW-1185">Reference proteome</keyword>
<reference evidence="7" key="1">
    <citation type="submission" date="2012-06" db="EMBL/GenBank/DDBJ databases">
        <title>The complete genome of Flexibacter litoralis DSM 6794.</title>
        <authorList>
            <person name="Lucas S."/>
            <person name="Copeland A."/>
            <person name="Lapidus A."/>
            <person name="Glavina del Rio T."/>
            <person name="Dalin E."/>
            <person name="Tice H."/>
            <person name="Bruce D."/>
            <person name="Goodwin L."/>
            <person name="Pitluck S."/>
            <person name="Peters L."/>
            <person name="Ovchinnikova G."/>
            <person name="Lu M."/>
            <person name="Kyrpides N."/>
            <person name="Mavromatis K."/>
            <person name="Ivanova N."/>
            <person name="Brettin T."/>
            <person name="Detter J.C."/>
            <person name="Han C."/>
            <person name="Larimer F."/>
            <person name="Land M."/>
            <person name="Hauser L."/>
            <person name="Markowitz V."/>
            <person name="Cheng J.-F."/>
            <person name="Hugenholtz P."/>
            <person name="Woyke T."/>
            <person name="Wu D."/>
            <person name="Spring S."/>
            <person name="Lang E."/>
            <person name="Kopitz M."/>
            <person name="Brambilla E."/>
            <person name="Klenk H.-P."/>
            <person name="Eisen J.A."/>
        </authorList>
    </citation>
    <scope>NUCLEOTIDE SEQUENCE [LARGE SCALE GENOMIC DNA]</scope>
    <source>
        <strain evidence="7">ATCC 23117 / DSM 6794 / NBRC 15988 / NCIMB 1366 / Sio-4</strain>
    </source>
</reference>
<dbReference type="KEGG" id="fli:Fleli_0005"/>
<evidence type="ECO:0000259" key="1">
    <source>
        <dbReference type="PROSITE" id="PS50994"/>
    </source>
</evidence>
<dbReference type="Proteomes" id="UP000006054">
    <property type="component" value="Chromosome"/>
</dbReference>
<name>I4AEY2_BERLS</name>
<reference evidence="2" key="2">
    <citation type="submission" date="2012-06" db="EMBL/GenBank/DDBJ databases">
        <title>The complete genome of Flexibacter litoralis DSM 6794.</title>
        <authorList>
            <consortium name="US DOE Joint Genome Institute (JGI-PGF)"/>
            <person name="Lucas S."/>
            <person name="Copeland A."/>
            <person name="Lapidus A."/>
            <person name="Glavina del Rio T."/>
            <person name="Dalin E."/>
            <person name="Tice H."/>
            <person name="Bruce D."/>
            <person name="Goodwin L."/>
            <person name="Pitluck S."/>
            <person name="Peters L."/>
            <person name="Ovchinnikova G."/>
            <person name="Lu M."/>
            <person name="Kyrpides N."/>
            <person name="Mavromatis K."/>
            <person name="Ivanova N."/>
            <person name="Brettin T."/>
            <person name="Detter J.C."/>
            <person name="Han C."/>
            <person name="Larimer F."/>
            <person name="Land M."/>
            <person name="Hauser L."/>
            <person name="Markowitz V."/>
            <person name="Cheng J.-F."/>
            <person name="Hugenholtz P."/>
            <person name="Woyke T."/>
            <person name="Wu D."/>
            <person name="Spring S."/>
            <person name="Lang E."/>
            <person name="Kopitz M."/>
            <person name="Brambilla E."/>
            <person name="Klenk H.-P."/>
            <person name="Eisen J.A."/>
        </authorList>
    </citation>
    <scope>NUCLEOTIDE SEQUENCE</scope>
    <source>
        <strain evidence="2">DSM 6794</strain>
    </source>
</reference>
<dbReference type="EMBL" id="CP003345">
    <property type="protein sequence ID" value="AFM03084.1"/>
    <property type="molecule type" value="Genomic_DNA"/>
</dbReference>
<dbReference type="Pfam" id="PF00665">
    <property type="entry name" value="rve"/>
    <property type="match status" value="1"/>
</dbReference>
<dbReference type="KEGG" id="fli:Fleli_3028"/>
<dbReference type="PROSITE" id="PS50994">
    <property type="entry name" value="INTEGRASE"/>
    <property type="match status" value="1"/>
</dbReference>
<dbReference type="EMBL" id="CP003345">
    <property type="protein sequence ID" value="AFM02810.1"/>
    <property type="molecule type" value="Genomic_DNA"/>
</dbReference>
<dbReference type="PANTHER" id="PTHR35004">
    <property type="entry name" value="TRANSPOSASE RV3428C-RELATED"/>
    <property type="match status" value="1"/>
</dbReference>